<dbReference type="EMBL" id="OE001020">
    <property type="protein sequence ID" value="CAD7455752.1"/>
    <property type="molecule type" value="Genomic_DNA"/>
</dbReference>
<feature type="compositionally biased region" description="Low complexity" evidence="12">
    <location>
        <begin position="83"/>
        <end position="94"/>
    </location>
</feature>
<dbReference type="PROSITE" id="PS50021">
    <property type="entry name" value="CH"/>
    <property type="match status" value="1"/>
</dbReference>
<feature type="region of interest" description="Disordered" evidence="12">
    <location>
        <begin position="67"/>
        <end position="95"/>
    </location>
</feature>
<dbReference type="CDD" id="cd21223">
    <property type="entry name" value="CH_ASPM_rpt1"/>
    <property type="match status" value="1"/>
</dbReference>
<reference evidence="14" key="1">
    <citation type="submission" date="2020-11" db="EMBL/GenBank/DDBJ databases">
        <authorList>
            <person name="Tran Van P."/>
        </authorList>
    </citation>
    <scope>NUCLEOTIDE SEQUENCE</scope>
</reference>
<dbReference type="GO" id="GO:0005516">
    <property type="term" value="F:calmodulin binding"/>
    <property type="evidence" value="ECO:0007669"/>
    <property type="project" value="UniProtKB-KW"/>
</dbReference>
<dbReference type="PROSITE" id="PS50096">
    <property type="entry name" value="IQ"/>
    <property type="match status" value="6"/>
</dbReference>
<evidence type="ECO:0000313" key="14">
    <source>
        <dbReference type="EMBL" id="CAD7455752.1"/>
    </source>
</evidence>
<dbReference type="SUPFAM" id="SSF52540">
    <property type="entry name" value="P-loop containing nucleoside triphosphate hydrolases"/>
    <property type="match status" value="1"/>
</dbReference>
<dbReference type="Pfam" id="PF15780">
    <property type="entry name" value="ASH"/>
    <property type="match status" value="1"/>
</dbReference>
<dbReference type="FunFam" id="1.10.418.10:FF:000051">
    <property type="entry name" value="Abnormal spindle-like microcephaly-associated protein homolog"/>
    <property type="match status" value="1"/>
</dbReference>
<evidence type="ECO:0000256" key="4">
    <source>
        <dbReference type="ARBA" id="ARBA00022553"/>
    </source>
</evidence>
<keyword evidence="11" id="KW-0131">Cell cycle</keyword>
<proteinExistence type="predicted"/>
<evidence type="ECO:0000256" key="8">
    <source>
        <dbReference type="ARBA" id="ARBA00022860"/>
    </source>
</evidence>
<keyword evidence="3" id="KW-0963">Cytoplasm</keyword>
<dbReference type="InterPro" id="IPR051185">
    <property type="entry name" value="ASPM"/>
</dbReference>
<dbReference type="GO" id="GO:0051295">
    <property type="term" value="P:establishment of meiotic spindle localization"/>
    <property type="evidence" value="ECO:0007669"/>
    <property type="project" value="TreeGrafter"/>
</dbReference>
<dbReference type="PANTHER" id="PTHR22706">
    <property type="entry name" value="ASSEMBLY FACTOR FOR SPINDLE MICROTUBULES"/>
    <property type="match status" value="1"/>
</dbReference>
<keyword evidence="6" id="KW-0677">Repeat</keyword>
<dbReference type="CDD" id="cd23767">
    <property type="entry name" value="IQCD"/>
    <property type="match status" value="5"/>
</dbReference>
<protein>
    <recommendedName>
        <fullName evidence="13">Calponin-homology (CH) domain-containing protein</fullName>
    </recommendedName>
</protein>
<dbReference type="SUPFAM" id="SSF47576">
    <property type="entry name" value="Calponin-homology domain, CH-domain"/>
    <property type="match status" value="1"/>
</dbReference>
<keyword evidence="10" id="KW-0539">Nucleus</keyword>
<evidence type="ECO:0000256" key="2">
    <source>
        <dbReference type="ARBA" id="ARBA00004496"/>
    </source>
</evidence>
<feature type="domain" description="Calponin-homology (CH)" evidence="13">
    <location>
        <begin position="1229"/>
        <end position="1361"/>
    </location>
</feature>
<evidence type="ECO:0000256" key="5">
    <source>
        <dbReference type="ARBA" id="ARBA00022618"/>
    </source>
</evidence>
<sequence>MSVLISRSSTLQDSSFIDVVELSTASLSYSSMALRKECVWAIVGWEGACLFFSPVVPRRVRFGISEGRKKERSDGGNRRTRSSRSANSRSGGESAETHFISLRQVLSATETTRSENAVPFRLFPLTPTNTTNISIPPPPSSNFGTCFCCQLNEFIPWILLANALVVLSSTAEDGEIEVSPSRKKPCEASLGEEPLVLILAPFNRGLVVEFQAIRVGTSTCKSVIFKNPTNSDVKIKRLVKAICVLPHGNADVEQGFSQTSNYLTDNRTCLSEAFIRGMQSTIDGLKHCNYQCNTVSFTKNFIKKGRGAHKLYFAGLEEKRIEAEWKKQEQEDKEKIRTKNGKTERGLVLAPDNFTLQPLQEASVVITWCPTVAGSWREVVTVCSGRRLKLDIALILIAAVPSKKGTKRFASLREKNEVSFKISKQDAGPKEKRIKPARTKFSSNIPNKHREDFWKPWQTVDTFEPINATKLPPSGSLTPIRRQTYDVNSRLNEINLSFGDDDKENQVSPFNLTERHSHQIISPELNTFVRSHNSPDISLCLNDVDRVFSGITLVPKDNIGSPRDKYYSQWSTDIPSPSLRRETYSIVQDCEPLLRKFDDVQLSVKRQTVHRGRRVETITSAKLIGTPASRSSGSDKFNDSLEIDKNENTFLSPATDAWQKWRSRVESTNSIFETKSTPGNQSFSVFSPLNNASNFTNQSDFTNRFNKIRICSNSSDDKNSELDPLPTSEATWNDDKFTYNIPNNLFREFYNQTSSPMYNEGGEPHISLETLSPQSLVSQHGSGFGNLLQTAQSVMEANLWHRQTRDVLPDIQENSMGGFPLEQKTKEAYEVDQVPAKASAVSAIKVEPVLLEFSPPHHDATSLKIHGSFLPKEKFTKKQRHSRKSIAKGPVLSCKLPKRRLALPLPVQTLRLKRLDLEKPTKLFSPTSEVDAVGNPNPFSAAITTNPFTKGALVFHSREWLASQQKELIKWLNALLTPPAELATHASLPQVLAYVVLTDSSQLTSDGFEKLPDQIIFQSLIKEQSRQGTQPVVDSILNIAELWEKSCRSKDLTLAPSRELVSCLYNTKNRLDVLRRAACTLFRSAPVLEVLAKVAGHIENKQLAIRSEINLSKDVGLKRRVLELLLSYNPLWLRLGLEAVYGETIPLHSNSDMVGLATFIKNRLLSDPYIVRTHSHPTIRHMFTQGYEEAMHEFTLKKLLNLVFFLDQAKTRKLIAHDPCLFCKNSHFKSSKEMLLEFSREFLAGTGYIIKHLSYLGYHVSHKQTFLDEFDYAVTSLAIDLRDGIRLTRVMEIILQDCSLSVKLRTPPISILQKIHNVDVALSALHKAGFQLSCDIAAKDIVEGHKEKTLSLLWQLIYKFRAPLFTRSANTIQDWWRRTHLKREITRRIKRRHKTAAETIQAFWRGYCARKHARAMKEELTRACTVIQRAFREHQREKTRQIEFRRATAALTIQTLWRGYCARKHARAMKEELTRACTVIQRVFRAHLRRATAALTIQAFWRGYCARKHAQAMKEELTRACTVIQRVFRAHQREKTHKIELRRATATLTIQTLWRGYCSRKHARAMKEEITYQKELHRETSALTIQTFWRGYLSRKHFQKKKEEHACVLIQKLWRGYTVRKSRMVLPLLNKTPNPCLTLRHRFDKSIELLESNCSVGDLWRVLINLDTVTQLSPTLCKEASERRVADRLCAILESGNRSSAYTHVYETATKILINLVVDPVASDIMFQSLTLENLANTMHRTLSVSLSSKIPQLFCTCCTLLWLLGSNPVRKEPLHPPTVPTTLSTAWAAPHFMFSEPSMTSCTLYSAPMRTPLSIGLLGSHCLMFSRTNENSHFLPLEKATQQWRAIYNIPKYVTQLQFYLTRTKWEFMDSVDSKPSQQRDIYCSLQSKTKLSLPASKPSWSLKNKGRPRTFQTPGHAIKVLLKTFQARPP</sequence>
<evidence type="ECO:0000256" key="9">
    <source>
        <dbReference type="ARBA" id="ARBA00023054"/>
    </source>
</evidence>
<keyword evidence="9" id="KW-0175">Coiled coil</keyword>
<name>A0A7R9FLE6_9NEOP</name>
<evidence type="ECO:0000256" key="10">
    <source>
        <dbReference type="ARBA" id="ARBA00023242"/>
    </source>
</evidence>
<evidence type="ECO:0000256" key="3">
    <source>
        <dbReference type="ARBA" id="ARBA00022490"/>
    </source>
</evidence>
<dbReference type="InterPro" id="IPR001715">
    <property type="entry name" value="CH_dom"/>
</dbReference>
<dbReference type="GO" id="GO:0051301">
    <property type="term" value="P:cell division"/>
    <property type="evidence" value="ECO:0007669"/>
    <property type="project" value="UniProtKB-KW"/>
</dbReference>
<dbReference type="SMART" id="SM00033">
    <property type="entry name" value="CH"/>
    <property type="match status" value="1"/>
</dbReference>
<dbReference type="InterPro" id="IPR036872">
    <property type="entry name" value="CH_dom_sf"/>
</dbReference>
<evidence type="ECO:0000256" key="7">
    <source>
        <dbReference type="ARBA" id="ARBA00022776"/>
    </source>
</evidence>
<keyword evidence="7" id="KW-0498">Mitosis</keyword>
<dbReference type="PANTHER" id="PTHR22706:SF1">
    <property type="entry name" value="ASSEMBLY FACTOR FOR SPINDLE MICROTUBULES"/>
    <property type="match status" value="1"/>
</dbReference>
<evidence type="ECO:0000259" key="13">
    <source>
        <dbReference type="PROSITE" id="PS50021"/>
    </source>
</evidence>
<dbReference type="GO" id="GO:0005737">
    <property type="term" value="C:cytoplasm"/>
    <property type="evidence" value="ECO:0007669"/>
    <property type="project" value="UniProtKB-SubCell"/>
</dbReference>
<accession>A0A7R9FLE6</accession>
<dbReference type="InterPro" id="IPR027417">
    <property type="entry name" value="P-loop_NTPase"/>
</dbReference>
<dbReference type="GO" id="GO:0007051">
    <property type="term" value="P:spindle organization"/>
    <property type="evidence" value="ECO:0007669"/>
    <property type="project" value="UniProtKB-ARBA"/>
</dbReference>
<gene>
    <name evidence="14" type="ORF">TTEB3V08_LOCUS3806</name>
</gene>
<keyword evidence="4" id="KW-0597">Phosphoprotein</keyword>
<feature type="compositionally biased region" description="Basic and acidic residues" evidence="12">
    <location>
        <begin position="67"/>
        <end position="77"/>
    </location>
</feature>
<evidence type="ECO:0000256" key="12">
    <source>
        <dbReference type="SAM" id="MobiDB-lite"/>
    </source>
</evidence>
<dbReference type="Pfam" id="PF00612">
    <property type="entry name" value="IQ"/>
    <property type="match status" value="5"/>
</dbReference>
<keyword evidence="8" id="KW-0112">Calmodulin-binding</keyword>
<evidence type="ECO:0000256" key="6">
    <source>
        <dbReference type="ARBA" id="ARBA00022737"/>
    </source>
</evidence>
<dbReference type="Pfam" id="PF00307">
    <property type="entry name" value="CH"/>
    <property type="match status" value="1"/>
</dbReference>
<keyword evidence="5" id="KW-0132">Cell division</keyword>
<dbReference type="InterPro" id="IPR000048">
    <property type="entry name" value="IQ_motif_EF-hand-BS"/>
</dbReference>
<dbReference type="SMART" id="SM00015">
    <property type="entry name" value="IQ"/>
    <property type="match status" value="9"/>
</dbReference>
<dbReference type="InterPro" id="IPR031549">
    <property type="entry name" value="ASH"/>
</dbReference>
<dbReference type="Gene3D" id="1.10.418.10">
    <property type="entry name" value="Calponin-like domain"/>
    <property type="match status" value="1"/>
</dbReference>
<evidence type="ECO:0000256" key="1">
    <source>
        <dbReference type="ARBA" id="ARBA00004123"/>
    </source>
</evidence>
<dbReference type="GO" id="GO:0000278">
    <property type="term" value="P:mitotic cell cycle"/>
    <property type="evidence" value="ECO:0007669"/>
    <property type="project" value="TreeGrafter"/>
</dbReference>
<dbReference type="GO" id="GO:0000922">
    <property type="term" value="C:spindle pole"/>
    <property type="evidence" value="ECO:0007669"/>
    <property type="project" value="TreeGrafter"/>
</dbReference>
<organism evidence="14">
    <name type="scientific">Timema tahoe</name>
    <dbReference type="NCBI Taxonomy" id="61484"/>
    <lineage>
        <taxon>Eukaryota</taxon>
        <taxon>Metazoa</taxon>
        <taxon>Ecdysozoa</taxon>
        <taxon>Arthropoda</taxon>
        <taxon>Hexapoda</taxon>
        <taxon>Insecta</taxon>
        <taxon>Pterygota</taxon>
        <taxon>Neoptera</taxon>
        <taxon>Polyneoptera</taxon>
        <taxon>Phasmatodea</taxon>
        <taxon>Timematodea</taxon>
        <taxon>Timematoidea</taxon>
        <taxon>Timematidae</taxon>
        <taxon>Timema</taxon>
    </lineage>
</organism>
<comment type="subcellular location">
    <subcellularLocation>
        <location evidence="2">Cytoplasm</location>
    </subcellularLocation>
    <subcellularLocation>
        <location evidence="1">Nucleus</location>
    </subcellularLocation>
</comment>
<dbReference type="Gene3D" id="1.20.5.190">
    <property type="match status" value="5"/>
</dbReference>
<dbReference type="GO" id="GO:0005634">
    <property type="term" value="C:nucleus"/>
    <property type="evidence" value="ECO:0007669"/>
    <property type="project" value="UniProtKB-SubCell"/>
</dbReference>
<evidence type="ECO:0000256" key="11">
    <source>
        <dbReference type="ARBA" id="ARBA00023306"/>
    </source>
</evidence>